<accession>A0ACC0FNR4</accession>
<evidence type="ECO:0000313" key="2">
    <source>
        <dbReference type="Proteomes" id="UP001060215"/>
    </source>
</evidence>
<dbReference type="EMBL" id="CM045770">
    <property type="protein sequence ID" value="KAI7990354.1"/>
    <property type="molecule type" value="Genomic_DNA"/>
</dbReference>
<keyword evidence="2" id="KW-1185">Reference proteome</keyword>
<evidence type="ECO:0000313" key="1">
    <source>
        <dbReference type="EMBL" id="KAI7990354.1"/>
    </source>
</evidence>
<comment type="caution">
    <text evidence="1">The sequence shown here is derived from an EMBL/GenBank/DDBJ whole genome shotgun (WGS) entry which is preliminary data.</text>
</comment>
<sequence>MIKLKIEGQHLEIDCLPTGTTVSILERKPEGFRKGLCFCCQPTIAPHVEVPEVSWIQVLISPVYIRLDLIMLAVLKIM</sequence>
<protein>
    <submittedName>
        <fullName evidence="1">Uncharacterized protein</fullName>
    </submittedName>
</protein>
<dbReference type="Proteomes" id="UP001060215">
    <property type="component" value="Chromosome 13"/>
</dbReference>
<reference evidence="1 2" key="1">
    <citation type="journal article" date="2022" name="Plant J.">
        <title>Chromosome-level genome of Camellia lanceoleosa provides a valuable resource for understanding genome evolution and self-incompatibility.</title>
        <authorList>
            <person name="Gong W."/>
            <person name="Xiao S."/>
            <person name="Wang L."/>
            <person name="Liao Z."/>
            <person name="Chang Y."/>
            <person name="Mo W."/>
            <person name="Hu G."/>
            <person name="Li W."/>
            <person name="Zhao G."/>
            <person name="Zhu H."/>
            <person name="Hu X."/>
            <person name="Ji K."/>
            <person name="Xiang X."/>
            <person name="Song Q."/>
            <person name="Yuan D."/>
            <person name="Jin S."/>
            <person name="Zhang L."/>
        </authorList>
    </citation>
    <scope>NUCLEOTIDE SEQUENCE [LARGE SCALE GENOMIC DNA]</scope>
    <source>
        <strain evidence="1">SQ_2022a</strain>
    </source>
</reference>
<organism evidence="1 2">
    <name type="scientific">Camellia lanceoleosa</name>
    <dbReference type="NCBI Taxonomy" id="1840588"/>
    <lineage>
        <taxon>Eukaryota</taxon>
        <taxon>Viridiplantae</taxon>
        <taxon>Streptophyta</taxon>
        <taxon>Embryophyta</taxon>
        <taxon>Tracheophyta</taxon>
        <taxon>Spermatophyta</taxon>
        <taxon>Magnoliopsida</taxon>
        <taxon>eudicotyledons</taxon>
        <taxon>Gunneridae</taxon>
        <taxon>Pentapetalae</taxon>
        <taxon>asterids</taxon>
        <taxon>Ericales</taxon>
        <taxon>Theaceae</taxon>
        <taxon>Camellia</taxon>
    </lineage>
</organism>
<gene>
    <name evidence="1" type="ORF">LOK49_LG12G00330</name>
</gene>
<name>A0ACC0FNR4_9ERIC</name>
<proteinExistence type="predicted"/>